<evidence type="ECO:0000256" key="20">
    <source>
        <dbReference type="PIRSR" id="PIRSR038147-2"/>
    </source>
</evidence>
<reference evidence="24" key="1">
    <citation type="submission" date="2023-03" db="EMBL/GenBank/DDBJ databases">
        <title>Mating type loci evolution in Malassezia.</title>
        <authorList>
            <person name="Coelho M.A."/>
        </authorList>
    </citation>
    <scope>NUCLEOTIDE SEQUENCE</scope>
    <source>
        <strain evidence="24">CBS 9431</strain>
    </source>
</reference>
<dbReference type="SMART" id="SM00090">
    <property type="entry name" value="RIO"/>
    <property type="match status" value="1"/>
</dbReference>
<feature type="compositionally biased region" description="Acidic residues" evidence="22">
    <location>
        <begin position="548"/>
        <end position="584"/>
    </location>
</feature>
<dbReference type="Gene3D" id="1.10.510.10">
    <property type="entry name" value="Transferase(Phosphotransferase) domain 1"/>
    <property type="match status" value="1"/>
</dbReference>
<feature type="compositionally biased region" description="Acidic residues" evidence="22">
    <location>
        <begin position="25"/>
        <end position="44"/>
    </location>
</feature>
<evidence type="ECO:0000256" key="19">
    <source>
        <dbReference type="PIRSR" id="PIRSR038147-1"/>
    </source>
</evidence>
<dbReference type="PROSITE" id="PS01245">
    <property type="entry name" value="RIO1"/>
    <property type="match status" value="1"/>
</dbReference>
<comment type="catalytic activity">
    <reaction evidence="17 18">
        <text>L-seryl-[protein] + ATP = O-phospho-L-seryl-[protein] + ADP + H(+)</text>
        <dbReference type="Rhea" id="RHEA:17989"/>
        <dbReference type="Rhea" id="RHEA-COMP:9863"/>
        <dbReference type="Rhea" id="RHEA-COMP:11604"/>
        <dbReference type="ChEBI" id="CHEBI:15378"/>
        <dbReference type="ChEBI" id="CHEBI:29999"/>
        <dbReference type="ChEBI" id="CHEBI:30616"/>
        <dbReference type="ChEBI" id="CHEBI:83421"/>
        <dbReference type="ChEBI" id="CHEBI:456216"/>
        <dbReference type="EC" id="2.7.11.1"/>
    </reaction>
</comment>
<keyword evidence="12 18" id="KW-0418">Kinase</keyword>
<accession>A0AAF0F531</accession>
<dbReference type="Gene3D" id="3.30.200.20">
    <property type="entry name" value="Phosphorylase Kinase, domain 1"/>
    <property type="match status" value="1"/>
</dbReference>
<evidence type="ECO:0000256" key="1">
    <source>
        <dbReference type="ARBA" id="ARBA00001946"/>
    </source>
</evidence>
<evidence type="ECO:0000256" key="6">
    <source>
        <dbReference type="ARBA" id="ARBA00022490"/>
    </source>
</evidence>
<evidence type="ECO:0000256" key="18">
    <source>
        <dbReference type="PIRNR" id="PIRNR038147"/>
    </source>
</evidence>
<comment type="catalytic activity">
    <reaction evidence="16 18">
        <text>L-threonyl-[protein] + ATP = O-phospho-L-threonyl-[protein] + ADP + H(+)</text>
        <dbReference type="Rhea" id="RHEA:46608"/>
        <dbReference type="Rhea" id="RHEA-COMP:11060"/>
        <dbReference type="Rhea" id="RHEA-COMP:11605"/>
        <dbReference type="ChEBI" id="CHEBI:15378"/>
        <dbReference type="ChEBI" id="CHEBI:30013"/>
        <dbReference type="ChEBI" id="CHEBI:30616"/>
        <dbReference type="ChEBI" id="CHEBI:61977"/>
        <dbReference type="ChEBI" id="CHEBI:456216"/>
        <dbReference type="EC" id="2.7.11.1"/>
    </reaction>
</comment>
<comment type="subcellular location">
    <subcellularLocation>
        <location evidence="2">Cytoplasm</location>
    </subcellularLocation>
</comment>
<dbReference type="CDD" id="cd05147">
    <property type="entry name" value="RIO1_euk"/>
    <property type="match status" value="1"/>
</dbReference>
<dbReference type="Proteomes" id="UP001217754">
    <property type="component" value="Chromosome 2"/>
</dbReference>
<feature type="active site" description="Proton acceptor" evidence="19">
    <location>
        <position position="359"/>
    </location>
</feature>
<feature type="compositionally biased region" description="Basic residues" evidence="22">
    <location>
        <begin position="598"/>
        <end position="631"/>
    </location>
</feature>
<keyword evidence="13" id="KW-0378">Hydrolase</keyword>
<dbReference type="RefSeq" id="XP_060121380.1">
    <property type="nucleotide sequence ID" value="XM_060265397.1"/>
</dbReference>
<evidence type="ECO:0000313" key="24">
    <source>
        <dbReference type="EMBL" id="WFD38483.1"/>
    </source>
</evidence>
<dbReference type="GO" id="GO:0004674">
    <property type="term" value="F:protein serine/threonine kinase activity"/>
    <property type="evidence" value="ECO:0007669"/>
    <property type="project" value="UniProtKB-KW"/>
</dbReference>
<dbReference type="PIRSF" id="PIRSF038147">
    <property type="entry name" value="Ser/Thr_PK_RIO1"/>
    <property type="match status" value="1"/>
</dbReference>
<comment type="cofactor">
    <cofactor evidence="1 21">
        <name>Mg(2+)</name>
        <dbReference type="ChEBI" id="CHEBI:18420"/>
    </cofactor>
</comment>
<dbReference type="Pfam" id="PF01163">
    <property type="entry name" value="RIO1"/>
    <property type="match status" value="1"/>
</dbReference>
<evidence type="ECO:0000256" key="4">
    <source>
        <dbReference type="ARBA" id="ARBA00012513"/>
    </source>
</evidence>
<feature type="compositionally biased region" description="Basic and acidic residues" evidence="22">
    <location>
        <begin position="585"/>
        <end position="597"/>
    </location>
</feature>
<evidence type="ECO:0000259" key="23">
    <source>
        <dbReference type="SMART" id="SM00090"/>
    </source>
</evidence>
<keyword evidence="14 18" id="KW-0067">ATP-binding</keyword>
<dbReference type="SUPFAM" id="SSF56112">
    <property type="entry name" value="Protein kinase-like (PK-like)"/>
    <property type="match status" value="1"/>
</dbReference>
<name>A0AAF0F531_9BASI</name>
<evidence type="ECO:0000256" key="10">
    <source>
        <dbReference type="ARBA" id="ARBA00022723"/>
    </source>
</evidence>
<evidence type="ECO:0000256" key="11">
    <source>
        <dbReference type="ARBA" id="ARBA00022741"/>
    </source>
</evidence>
<keyword evidence="15" id="KW-0460">Magnesium</keyword>
<dbReference type="InterPro" id="IPR011009">
    <property type="entry name" value="Kinase-like_dom_sf"/>
</dbReference>
<dbReference type="GO" id="GO:0005737">
    <property type="term" value="C:cytoplasm"/>
    <property type="evidence" value="ECO:0007669"/>
    <property type="project" value="UniProtKB-SubCell"/>
</dbReference>
<feature type="binding site" evidence="20">
    <location>
        <position position="240"/>
    </location>
    <ligand>
        <name>ATP</name>
        <dbReference type="ChEBI" id="CHEBI:30616"/>
    </ligand>
</feature>
<dbReference type="GO" id="GO:0016787">
    <property type="term" value="F:hydrolase activity"/>
    <property type="evidence" value="ECO:0007669"/>
    <property type="project" value="UniProtKB-KW"/>
</dbReference>
<feature type="domain" description="RIO kinase" evidence="23">
    <location>
        <begin position="177"/>
        <end position="422"/>
    </location>
</feature>
<feature type="region of interest" description="Disordered" evidence="22">
    <location>
        <begin position="154"/>
        <end position="178"/>
    </location>
</feature>
<dbReference type="InterPro" id="IPR018934">
    <property type="entry name" value="RIO_dom"/>
</dbReference>
<keyword evidence="9 18" id="KW-0808">Transferase</keyword>
<organism evidence="24 25">
    <name type="scientific">Malassezia japonica</name>
    <dbReference type="NCBI Taxonomy" id="223818"/>
    <lineage>
        <taxon>Eukaryota</taxon>
        <taxon>Fungi</taxon>
        <taxon>Dikarya</taxon>
        <taxon>Basidiomycota</taxon>
        <taxon>Ustilaginomycotina</taxon>
        <taxon>Malasseziomycetes</taxon>
        <taxon>Malasseziales</taxon>
        <taxon>Malasseziaceae</taxon>
        <taxon>Malassezia</taxon>
    </lineage>
</organism>
<protein>
    <recommendedName>
        <fullName evidence="5 18">Serine/threonine-protein kinase RIO1</fullName>
        <ecNumber evidence="4 18">2.7.11.1</ecNumber>
    </recommendedName>
</protein>
<evidence type="ECO:0000256" key="22">
    <source>
        <dbReference type="SAM" id="MobiDB-lite"/>
    </source>
</evidence>
<proteinExistence type="inferred from homology"/>
<dbReference type="GeneID" id="85225085"/>
<dbReference type="GO" id="GO:0046872">
    <property type="term" value="F:metal ion binding"/>
    <property type="evidence" value="ECO:0007669"/>
    <property type="project" value="UniProtKB-KW"/>
</dbReference>
<evidence type="ECO:0000256" key="3">
    <source>
        <dbReference type="ARBA" id="ARBA00009196"/>
    </source>
</evidence>
<evidence type="ECO:0000256" key="5">
    <source>
        <dbReference type="ARBA" id="ARBA00016038"/>
    </source>
</evidence>
<feature type="region of interest" description="Disordered" evidence="22">
    <location>
        <begin position="96"/>
        <end position="128"/>
    </location>
</feature>
<gene>
    <name evidence="24" type="primary">rio1</name>
    <name evidence="24" type="ORF">MJAP1_001436</name>
</gene>
<dbReference type="FunFam" id="3.30.200.20:FF:000148">
    <property type="entry name" value="Serine/threonine-protein kinase RIO1"/>
    <property type="match status" value="1"/>
</dbReference>
<dbReference type="InterPro" id="IPR018935">
    <property type="entry name" value="RIO_kinase_CS"/>
</dbReference>
<keyword evidence="7" id="KW-0690">Ribosome biogenesis</keyword>
<keyword evidence="10" id="KW-0479">Metal-binding</keyword>
<feature type="region of interest" description="Disordered" evidence="22">
    <location>
        <begin position="1"/>
        <end position="53"/>
    </location>
</feature>
<dbReference type="GO" id="GO:0042254">
    <property type="term" value="P:ribosome biogenesis"/>
    <property type="evidence" value="ECO:0007669"/>
    <property type="project" value="UniProtKB-KW"/>
</dbReference>
<evidence type="ECO:0000256" key="2">
    <source>
        <dbReference type="ARBA" id="ARBA00004496"/>
    </source>
</evidence>
<evidence type="ECO:0000313" key="25">
    <source>
        <dbReference type="Proteomes" id="UP001217754"/>
    </source>
</evidence>
<keyword evidence="11 18" id="KW-0547">Nucleotide-binding</keyword>
<feature type="region of interest" description="Disordered" evidence="22">
    <location>
        <begin position="537"/>
        <end position="631"/>
    </location>
</feature>
<feature type="binding site" evidence="21">
    <location>
        <position position="364"/>
    </location>
    <ligand>
        <name>Mg(2+)</name>
        <dbReference type="ChEBI" id="CHEBI:18420"/>
    </ligand>
</feature>
<evidence type="ECO:0000256" key="12">
    <source>
        <dbReference type="ARBA" id="ARBA00022777"/>
    </source>
</evidence>
<dbReference type="EC" id="2.7.11.1" evidence="4 18"/>
<keyword evidence="25" id="KW-1185">Reference proteome</keyword>
<dbReference type="InterPro" id="IPR017407">
    <property type="entry name" value="Ser/Thr_kinase_Rio1"/>
</dbReference>
<dbReference type="InterPro" id="IPR000687">
    <property type="entry name" value="RIO_kinase"/>
</dbReference>
<evidence type="ECO:0000256" key="13">
    <source>
        <dbReference type="ARBA" id="ARBA00022801"/>
    </source>
</evidence>
<evidence type="ECO:0000256" key="21">
    <source>
        <dbReference type="PIRSR" id="PIRSR038147-3"/>
    </source>
</evidence>
<dbReference type="GO" id="GO:0005524">
    <property type="term" value="F:ATP binding"/>
    <property type="evidence" value="ECO:0007669"/>
    <property type="project" value="UniProtKB-KW"/>
</dbReference>
<keyword evidence="6" id="KW-0963">Cytoplasm</keyword>
<keyword evidence="8 18" id="KW-0723">Serine/threonine-protein kinase</keyword>
<feature type="active site" description="4-aspartylphosphate intermediate" evidence="19">
    <location>
        <position position="376"/>
    </location>
</feature>
<dbReference type="AlphaFoldDB" id="A0AAF0F531"/>
<evidence type="ECO:0000256" key="8">
    <source>
        <dbReference type="ARBA" id="ARBA00022527"/>
    </source>
</evidence>
<comment type="similarity">
    <text evidence="3 18">Belongs to the protein kinase superfamily. RIO-type Ser/Thr kinase family.</text>
</comment>
<feature type="binding site" evidence="20">
    <location>
        <position position="312"/>
    </location>
    <ligand>
        <name>ATP</name>
        <dbReference type="ChEBI" id="CHEBI:30616"/>
    </ligand>
</feature>
<dbReference type="EMBL" id="CP119959">
    <property type="protein sequence ID" value="WFD38483.1"/>
    <property type="molecule type" value="Genomic_DNA"/>
</dbReference>
<evidence type="ECO:0000256" key="14">
    <source>
        <dbReference type="ARBA" id="ARBA00022840"/>
    </source>
</evidence>
<evidence type="ECO:0000256" key="15">
    <source>
        <dbReference type="ARBA" id="ARBA00022842"/>
    </source>
</evidence>
<evidence type="ECO:0000256" key="16">
    <source>
        <dbReference type="ARBA" id="ARBA00047899"/>
    </source>
</evidence>
<feature type="compositionally biased region" description="Basic and acidic residues" evidence="22">
    <location>
        <begin position="168"/>
        <end position="178"/>
    </location>
</feature>
<feature type="binding site" evidence="21">
    <location>
        <position position="376"/>
    </location>
    <ligand>
        <name>Mg(2+)</name>
        <dbReference type="ChEBI" id="CHEBI:18420"/>
    </ligand>
</feature>
<evidence type="ECO:0000256" key="17">
    <source>
        <dbReference type="ARBA" id="ARBA00048679"/>
    </source>
</evidence>
<evidence type="ECO:0000256" key="7">
    <source>
        <dbReference type="ARBA" id="ARBA00022517"/>
    </source>
</evidence>
<evidence type="ECO:0000256" key="9">
    <source>
        <dbReference type="ARBA" id="ARBA00022679"/>
    </source>
</evidence>
<dbReference type="InterPro" id="IPR051272">
    <property type="entry name" value="RIO-type_Ser/Thr_kinase"/>
</dbReference>
<dbReference type="PANTHER" id="PTHR45723">
    <property type="entry name" value="SERINE/THREONINE-PROTEIN KINASE RIO1"/>
    <property type="match status" value="1"/>
</dbReference>
<sequence length="631" mass="70311">MSVASAAAQDGVPAQEAPMSAPPIPEDDSSASELSDESDLDADELMALGTVDDADWELSRGDFTKQYNRARQIASALRHEPEAKRDDSVALPAMNRARPRARPAAKARDAAVVDDAPPGEDHAAHASKTAAQISALGQFASRVHIEEQYDPSLVAGGSVDSRVPRKTNRTEVNRRKDKADRATLQQVLDPRTLLILYKMIKRELLVMVNGCVSTGKEANVYHATTPPSEPGAPQGSAAIKIYKTSILVFKDRDKYVSGEFRFRHGYSRHNPRKMVRLWAEKEMRNLKRLVNAELRAPAPIELRDHVLVMEFLGDADGWPSPRLKDAESAIGQGDWPRLYRELLATVRLMFHRCRLVHADLSEYNILFHNGHLWIIDVSQSVEHDHPHAFDFLREDISHVDDYFARHGVATLGLRQTFHFVVRDGARGRKGGVAGLEKLAEADEQGDAAVLDLTTEAGDQVETLASLEAELAMLMDAAAQDDATEQHEHEDAVFRQSYIPRNLDELYDPERDAAMAQAGEAQELIYAKTSGLDQVYQKESQAGETGSEGGDEGEEEEEDDDEGEDDDEDKDDEEDDSDADSDSLDPDARKQLERESRKEHKKGVKAANRERRKTKMPKAEKKKKMKKTGRKK</sequence>